<dbReference type="Gene3D" id="3.40.50.2300">
    <property type="match status" value="1"/>
</dbReference>
<dbReference type="InterPro" id="IPR032473">
    <property type="entry name" value="Argonaute_Mid_dom"/>
</dbReference>
<dbReference type="Gene3D" id="2.170.260.10">
    <property type="entry name" value="paz domain"/>
    <property type="match status" value="1"/>
</dbReference>
<dbReference type="SUPFAM" id="SSF53098">
    <property type="entry name" value="Ribonuclease H-like"/>
    <property type="match status" value="1"/>
</dbReference>
<dbReference type="Proteomes" id="UP000807469">
    <property type="component" value="Unassembled WGS sequence"/>
</dbReference>
<dbReference type="EMBL" id="MU155131">
    <property type="protein sequence ID" value="KAF9486259.1"/>
    <property type="molecule type" value="Genomic_DNA"/>
</dbReference>
<dbReference type="Gene3D" id="3.30.420.10">
    <property type="entry name" value="Ribonuclease H-like superfamily/Ribonuclease H"/>
    <property type="match status" value="1"/>
</dbReference>
<dbReference type="Pfam" id="PF16487">
    <property type="entry name" value="ArgoMid"/>
    <property type="match status" value="1"/>
</dbReference>
<dbReference type="Pfam" id="PF08699">
    <property type="entry name" value="ArgoL1"/>
    <property type="match status" value="1"/>
</dbReference>
<accession>A0A9P5ZEJ7</accession>
<dbReference type="CDD" id="cd02846">
    <property type="entry name" value="PAZ_argonaute_like"/>
    <property type="match status" value="1"/>
</dbReference>
<reference evidence="2" key="1">
    <citation type="submission" date="2020-11" db="EMBL/GenBank/DDBJ databases">
        <authorList>
            <consortium name="DOE Joint Genome Institute"/>
            <person name="Ahrendt S."/>
            <person name="Riley R."/>
            <person name="Andreopoulos W."/>
            <person name="Labutti K."/>
            <person name="Pangilinan J."/>
            <person name="Ruiz-Duenas F.J."/>
            <person name="Barrasa J.M."/>
            <person name="Sanchez-Garcia M."/>
            <person name="Camarero S."/>
            <person name="Miyauchi S."/>
            <person name="Serrano A."/>
            <person name="Linde D."/>
            <person name="Babiker R."/>
            <person name="Drula E."/>
            <person name="Ayuso-Fernandez I."/>
            <person name="Pacheco R."/>
            <person name="Padilla G."/>
            <person name="Ferreira P."/>
            <person name="Barriuso J."/>
            <person name="Kellner H."/>
            <person name="Castanera R."/>
            <person name="Alfaro M."/>
            <person name="Ramirez L."/>
            <person name="Pisabarro A.G."/>
            <person name="Kuo A."/>
            <person name="Tritt A."/>
            <person name="Lipzen A."/>
            <person name="He G."/>
            <person name="Yan M."/>
            <person name="Ng V."/>
            <person name="Cullen D."/>
            <person name="Martin F."/>
            <person name="Rosso M.-N."/>
            <person name="Henrissat B."/>
            <person name="Hibbett D."/>
            <person name="Martinez A.T."/>
            <person name="Grigoriev I.V."/>
        </authorList>
    </citation>
    <scope>NUCLEOTIDE SEQUENCE</scope>
    <source>
        <strain evidence="2">CIRM-BRFM 674</strain>
    </source>
</reference>
<dbReference type="GO" id="GO:0003723">
    <property type="term" value="F:RNA binding"/>
    <property type="evidence" value="ECO:0007669"/>
    <property type="project" value="InterPro"/>
</dbReference>
<keyword evidence="3" id="KW-1185">Reference proteome</keyword>
<dbReference type="InterPro" id="IPR036397">
    <property type="entry name" value="RNaseH_sf"/>
</dbReference>
<dbReference type="SMART" id="SM00950">
    <property type="entry name" value="Piwi"/>
    <property type="match status" value="1"/>
</dbReference>
<feature type="domain" description="Piwi" evidence="1">
    <location>
        <begin position="507"/>
        <end position="813"/>
    </location>
</feature>
<dbReference type="InterPro" id="IPR014811">
    <property type="entry name" value="ArgoL1"/>
</dbReference>
<dbReference type="Pfam" id="PF02170">
    <property type="entry name" value="PAZ"/>
    <property type="match status" value="1"/>
</dbReference>
<dbReference type="OrthoDB" id="10252740at2759"/>
<proteinExistence type="predicted"/>
<dbReference type="InterPro" id="IPR012337">
    <property type="entry name" value="RNaseH-like_sf"/>
</dbReference>
<protein>
    <submittedName>
        <fullName evidence="2">Piwi-domain-containing protein</fullName>
    </submittedName>
</protein>
<dbReference type="SUPFAM" id="SSF101690">
    <property type="entry name" value="PAZ domain"/>
    <property type="match status" value="1"/>
</dbReference>
<evidence type="ECO:0000313" key="3">
    <source>
        <dbReference type="Proteomes" id="UP000807469"/>
    </source>
</evidence>
<dbReference type="AlphaFoldDB" id="A0A9P5ZEJ7"/>
<evidence type="ECO:0000259" key="1">
    <source>
        <dbReference type="PROSITE" id="PS50822"/>
    </source>
</evidence>
<dbReference type="InterPro" id="IPR036085">
    <property type="entry name" value="PAZ_dom_sf"/>
</dbReference>
<dbReference type="PANTHER" id="PTHR22891">
    <property type="entry name" value="EUKARYOTIC TRANSLATION INITIATION FACTOR 2C"/>
    <property type="match status" value="1"/>
</dbReference>
<dbReference type="PROSITE" id="PS50822">
    <property type="entry name" value="PIWI"/>
    <property type="match status" value="1"/>
</dbReference>
<sequence>MDSESQPIQFVSNAFIIEIPVPRVYYLYNEFHPSDLCPPCQEYQLLHDLQESVAPNIFKRRLIYDGEKTAYSPSLLKVQGNGKLEFDVKLRLTVKTVYGSGRKVFRVKLTPTDSPPVSLNDIEDLIYRGRFSPQAAASVNLIQHIIRQTPYHENPTNSFYDAYFTGRGRQAIDNSGLELWRGIRQLVRPAQGKPILTVDTLVETMVKSGLLISVAMDFLKGRQVRDLRLSEKDPKFSLLQRFFKGVRARMKIGHIKLNAKESRIRVISGLVAAAGQCSIEIEDGETITVQEHFFKTYGVRLAYPDIIGVRFKSGRNSPGQIIPAELCYIDEGQQYSPIFSVPEPEPLSKSVARFSSMSPNAFSKTITEAVAAYFRTEHIIESGIRLHWEPMKMVGKILPSPEIKFGQGLKLQVSNGAWNLEGKKFYRPEKMSSWAMVNLCPDRIILSECHRIVEDIIRSCKSLDMDVERPHGIFTGDKFTAERDLNRVMERISQFLENDPVKLARTMLIVLIPSDMQFVRNAIKHWGDIKYGIKTQCLQNDHVLKVPKQYWNSVAMKLNARLGGINWRVDQLLPGMPEFEKQPFIIIGVNVHHHDPDCKASRPSFASLVYSHDTHATQYAALMTVHDKEELDLHPEDVVVNLKELVEEAVDSWIQKHKIAPRNVVLFRNNVADEQYEAIAEQELTAVKAAFETIWAKYKRQEPLPNLAFIVVGRSHHVFFFPTSTNGNCHPGSVIDTDIVHPVYPNFYLQSHAATTQETCRSSHYVVLKDEIFNSTKNDTSVIQNLAYSLCYVSAKSTRSTVIPAPVYYADLVCSRGEIHVPLDIMVGEELFYYRTDIWRKAFKPVNKITGLDKSMYFI</sequence>
<evidence type="ECO:0000313" key="2">
    <source>
        <dbReference type="EMBL" id="KAF9486259.1"/>
    </source>
</evidence>
<dbReference type="Pfam" id="PF02171">
    <property type="entry name" value="Piwi"/>
    <property type="match status" value="1"/>
</dbReference>
<comment type="caution">
    <text evidence="2">The sequence shown here is derived from an EMBL/GenBank/DDBJ whole genome shotgun (WGS) entry which is preliminary data.</text>
</comment>
<dbReference type="InterPro" id="IPR003100">
    <property type="entry name" value="PAZ_dom"/>
</dbReference>
<dbReference type="InterPro" id="IPR003165">
    <property type="entry name" value="Piwi"/>
</dbReference>
<organism evidence="2 3">
    <name type="scientific">Pholiota conissans</name>
    <dbReference type="NCBI Taxonomy" id="109636"/>
    <lineage>
        <taxon>Eukaryota</taxon>
        <taxon>Fungi</taxon>
        <taxon>Dikarya</taxon>
        <taxon>Basidiomycota</taxon>
        <taxon>Agaricomycotina</taxon>
        <taxon>Agaricomycetes</taxon>
        <taxon>Agaricomycetidae</taxon>
        <taxon>Agaricales</taxon>
        <taxon>Agaricineae</taxon>
        <taxon>Strophariaceae</taxon>
        <taxon>Pholiota</taxon>
    </lineage>
</organism>
<gene>
    <name evidence="2" type="ORF">BDN70DRAFT_240270</name>
</gene>
<name>A0A9P5ZEJ7_9AGAR</name>